<name>T1JM16_STRMM</name>
<reference evidence="1" key="2">
    <citation type="submission" date="2015-02" db="UniProtKB">
        <authorList>
            <consortium name="EnsemblMetazoa"/>
        </authorList>
    </citation>
    <scope>IDENTIFICATION</scope>
</reference>
<proteinExistence type="predicted"/>
<dbReference type="HOGENOM" id="CLU_2136597_0_0_1"/>
<sequence>MDSIKRWHSFSRDRKGILPKRRFSVWCFDECFDGVLTFNVQLPKLNWMQFADNLQLHWMRNSILNLTLYPRLRFGKRSAGCGRRANECLILEPSELVVMAFRHFYIRNLLDWP</sequence>
<protein>
    <submittedName>
        <fullName evidence="1">Uncharacterized protein</fullName>
    </submittedName>
</protein>
<dbReference type="AlphaFoldDB" id="T1JM16"/>
<dbReference type="EMBL" id="JH431816">
    <property type="status" value="NOT_ANNOTATED_CDS"/>
    <property type="molecule type" value="Genomic_DNA"/>
</dbReference>
<dbReference type="Proteomes" id="UP000014500">
    <property type="component" value="Unassembled WGS sequence"/>
</dbReference>
<dbReference type="EnsemblMetazoa" id="SMAR014896-RA">
    <property type="protein sequence ID" value="SMAR014896-PA"/>
    <property type="gene ID" value="SMAR014896"/>
</dbReference>
<evidence type="ECO:0000313" key="2">
    <source>
        <dbReference type="Proteomes" id="UP000014500"/>
    </source>
</evidence>
<reference evidence="2" key="1">
    <citation type="submission" date="2011-05" db="EMBL/GenBank/DDBJ databases">
        <authorList>
            <person name="Richards S.R."/>
            <person name="Qu J."/>
            <person name="Jiang H."/>
            <person name="Jhangiani S.N."/>
            <person name="Agravi P."/>
            <person name="Goodspeed R."/>
            <person name="Gross S."/>
            <person name="Mandapat C."/>
            <person name="Jackson L."/>
            <person name="Mathew T."/>
            <person name="Pu L."/>
            <person name="Thornton R."/>
            <person name="Saada N."/>
            <person name="Wilczek-Boney K.B."/>
            <person name="Lee S."/>
            <person name="Kovar C."/>
            <person name="Wu Y."/>
            <person name="Scherer S.E."/>
            <person name="Worley K.C."/>
            <person name="Muzny D.M."/>
            <person name="Gibbs R."/>
        </authorList>
    </citation>
    <scope>NUCLEOTIDE SEQUENCE</scope>
    <source>
        <strain evidence="2">Brora</strain>
    </source>
</reference>
<keyword evidence="2" id="KW-1185">Reference proteome</keyword>
<evidence type="ECO:0000313" key="1">
    <source>
        <dbReference type="EnsemblMetazoa" id="SMAR014896-PA"/>
    </source>
</evidence>
<organism evidence="1 2">
    <name type="scientific">Strigamia maritima</name>
    <name type="common">European centipede</name>
    <name type="synonym">Geophilus maritimus</name>
    <dbReference type="NCBI Taxonomy" id="126957"/>
    <lineage>
        <taxon>Eukaryota</taxon>
        <taxon>Metazoa</taxon>
        <taxon>Ecdysozoa</taxon>
        <taxon>Arthropoda</taxon>
        <taxon>Myriapoda</taxon>
        <taxon>Chilopoda</taxon>
        <taxon>Pleurostigmophora</taxon>
        <taxon>Geophilomorpha</taxon>
        <taxon>Linotaeniidae</taxon>
        <taxon>Strigamia</taxon>
    </lineage>
</organism>
<accession>T1JM16</accession>